<evidence type="ECO:0000313" key="2">
    <source>
        <dbReference type="Proteomes" id="UP001140066"/>
    </source>
</evidence>
<comment type="caution">
    <text evidence="1">The sequence shown here is derived from an EMBL/GenBank/DDBJ whole genome shotgun (WGS) entry which is preliminary data.</text>
</comment>
<keyword evidence="1" id="KW-0689">Ribosomal protein</keyword>
<keyword evidence="1" id="KW-0687">Ribonucleoprotein</keyword>
<dbReference type="EMBL" id="JANBUK010001973">
    <property type="protein sequence ID" value="KAJ2776307.1"/>
    <property type="molecule type" value="Genomic_DNA"/>
</dbReference>
<accession>A0ACC1K940</accession>
<reference evidence="1" key="1">
    <citation type="submission" date="2022-07" db="EMBL/GenBank/DDBJ databases">
        <title>Phylogenomic reconstructions and comparative analyses of Kickxellomycotina fungi.</title>
        <authorList>
            <person name="Reynolds N.K."/>
            <person name="Stajich J.E."/>
            <person name="Barry K."/>
            <person name="Grigoriev I.V."/>
            <person name="Crous P."/>
            <person name="Smith M.E."/>
        </authorList>
    </citation>
    <scope>NUCLEOTIDE SEQUENCE</scope>
    <source>
        <strain evidence="1">BCRC 34191</strain>
    </source>
</reference>
<dbReference type="Proteomes" id="UP001140066">
    <property type="component" value="Unassembled WGS sequence"/>
</dbReference>
<keyword evidence="2" id="KW-1185">Reference proteome</keyword>
<proteinExistence type="predicted"/>
<protein>
    <submittedName>
        <fullName evidence="1">60S ribosomal protein L35, L29</fullName>
    </submittedName>
</protein>
<name>A0ACC1K940_9FUNG</name>
<evidence type="ECO:0000313" key="1">
    <source>
        <dbReference type="EMBL" id="KAJ2776307.1"/>
    </source>
</evidence>
<gene>
    <name evidence="1" type="primary">rpl35</name>
    <name evidence="1" type="ORF">GGI18_004379</name>
</gene>
<sequence length="129" mass="14818">MAITIPIAKVKVANLREKSQAELTQTLDTYKRELMDLKVQQVAGAAAAKSSKIRDVRRNVARVLTVLTQQARTEVRGQYAKKKYIPKDLRAKKTRALRRALTKNELSRKTLRQQKKEDNFPIREFAIKA</sequence>
<organism evidence="1 2">
    <name type="scientific">Coemansia linderi</name>
    <dbReference type="NCBI Taxonomy" id="2663919"/>
    <lineage>
        <taxon>Eukaryota</taxon>
        <taxon>Fungi</taxon>
        <taxon>Fungi incertae sedis</taxon>
        <taxon>Zoopagomycota</taxon>
        <taxon>Kickxellomycotina</taxon>
        <taxon>Kickxellomycetes</taxon>
        <taxon>Kickxellales</taxon>
        <taxon>Kickxellaceae</taxon>
        <taxon>Coemansia</taxon>
    </lineage>
</organism>